<dbReference type="SUPFAM" id="SSF53383">
    <property type="entry name" value="PLP-dependent transferases"/>
    <property type="match status" value="1"/>
</dbReference>
<name>A0A222VIQ0_9PSEU</name>
<dbReference type="InterPro" id="IPR015424">
    <property type="entry name" value="PyrdxlP-dep_Trfase"/>
</dbReference>
<gene>
    <name evidence="3" type="ORF">SAMN05421630_103114</name>
</gene>
<dbReference type="Gene3D" id="3.90.1150.10">
    <property type="entry name" value="Aspartate Aminotransferase, domain 1"/>
    <property type="match status" value="1"/>
</dbReference>
<sequence>MIPLTVVDACAEPRHIEVPFTEPPAGTTEVERFENAFAQLTGTRLAMATSSPAAAREIALDALGLTARDEVVTSPFCSTATLDAIVRSGARVRFADVCDDDFGIDPDAVAAALGPRTRAIVAVHLFGQPADLGKLTALAAEYDLRVVEDAAQALGAACEGRQAGSYEIGCFSLRGTASPCGVVTFADDVPCAPRPSAEHGITEQRAASAFARLARLPSAIASRARNARALGEGLAGTPGLRVPLELRGRDHVWHQYTVRVGPHAMLSRDELAVALAARGVGTGVYYPRLVFDADGYREHPALGSPAVEEFPFAARLTEEVLSLPVHEALTASQLDFVVDAVREELGA</sequence>
<keyword evidence="2" id="KW-0663">Pyridoxal phosphate</keyword>
<comment type="similarity">
    <text evidence="2">Belongs to the DegT/DnrJ/EryC1 family.</text>
</comment>
<dbReference type="GO" id="GO:0030170">
    <property type="term" value="F:pyridoxal phosphate binding"/>
    <property type="evidence" value="ECO:0007669"/>
    <property type="project" value="TreeGrafter"/>
</dbReference>
<accession>A0A222VIQ0</accession>
<evidence type="ECO:0000313" key="4">
    <source>
        <dbReference type="Proteomes" id="UP000199494"/>
    </source>
</evidence>
<dbReference type="OrthoDB" id="5342089at2"/>
<dbReference type="Gene3D" id="3.40.640.10">
    <property type="entry name" value="Type I PLP-dependent aspartate aminotransferase-like (Major domain)"/>
    <property type="match status" value="1"/>
</dbReference>
<comment type="cofactor">
    <cofactor evidence="1">
        <name>pyridoxal 5'-phosphate</name>
        <dbReference type="ChEBI" id="CHEBI:597326"/>
    </cofactor>
</comment>
<dbReference type="RefSeq" id="WP_091801216.1">
    <property type="nucleotide sequence ID" value="NZ_CP016353.1"/>
</dbReference>
<protein>
    <submittedName>
        <fullName evidence="3">dTDP-4-amino-4,6-dideoxygalactose transaminase</fullName>
    </submittedName>
</protein>
<dbReference type="PANTHER" id="PTHR30244:SF34">
    <property type="entry name" value="DTDP-4-AMINO-4,6-DIDEOXYGALACTOSE TRANSAMINASE"/>
    <property type="match status" value="1"/>
</dbReference>
<keyword evidence="4" id="KW-1185">Reference proteome</keyword>
<reference evidence="3 4" key="1">
    <citation type="submission" date="2016-10" db="EMBL/GenBank/DDBJ databases">
        <authorList>
            <person name="de Groot N.N."/>
        </authorList>
    </citation>
    <scope>NUCLEOTIDE SEQUENCE [LARGE SCALE GENOMIC DNA]</scope>
    <source>
        <strain evidence="3 4">CGMCC 4.5506</strain>
    </source>
</reference>
<evidence type="ECO:0000256" key="1">
    <source>
        <dbReference type="ARBA" id="ARBA00001933"/>
    </source>
</evidence>
<dbReference type="PANTHER" id="PTHR30244">
    <property type="entry name" value="TRANSAMINASE"/>
    <property type="match status" value="1"/>
</dbReference>
<dbReference type="KEGG" id="pmad:BAY61_00810"/>
<dbReference type="Proteomes" id="UP000199494">
    <property type="component" value="Unassembled WGS sequence"/>
</dbReference>
<dbReference type="STRING" id="530584.SAMN05421630_103114"/>
<organism evidence="3 4">
    <name type="scientific">Prauserella marina</name>
    <dbReference type="NCBI Taxonomy" id="530584"/>
    <lineage>
        <taxon>Bacteria</taxon>
        <taxon>Bacillati</taxon>
        <taxon>Actinomycetota</taxon>
        <taxon>Actinomycetes</taxon>
        <taxon>Pseudonocardiales</taxon>
        <taxon>Pseudonocardiaceae</taxon>
        <taxon>Prauserella</taxon>
    </lineage>
</organism>
<dbReference type="Pfam" id="PF01041">
    <property type="entry name" value="DegT_DnrJ_EryC1"/>
    <property type="match status" value="2"/>
</dbReference>
<evidence type="ECO:0000313" key="3">
    <source>
        <dbReference type="EMBL" id="SDC66771.1"/>
    </source>
</evidence>
<dbReference type="AlphaFoldDB" id="A0A222VIQ0"/>
<dbReference type="GO" id="GO:0000271">
    <property type="term" value="P:polysaccharide biosynthetic process"/>
    <property type="evidence" value="ECO:0007669"/>
    <property type="project" value="TreeGrafter"/>
</dbReference>
<proteinExistence type="inferred from homology"/>
<dbReference type="GO" id="GO:0008483">
    <property type="term" value="F:transaminase activity"/>
    <property type="evidence" value="ECO:0007669"/>
    <property type="project" value="TreeGrafter"/>
</dbReference>
<dbReference type="PIRSF" id="PIRSF000390">
    <property type="entry name" value="PLP_StrS"/>
    <property type="match status" value="1"/>
</dbReference>
<dbReference type="InterPro" id="IPR015422">
    <property type="entry name" value="PyrdxlP-dep_Trfase_small"/>
</dbReference>
<dbReference type="InterPro" id="IPR015421">
    <property type="entry name" value="PyrdxlP-dep_Trfase_major"/>
</dbReference>
<dbReference type="InterPro" id="IPR000653">
    <property type="entry name" value="DegT/StrS_aminotransferase"/>
</dbReference>
<evidence type="ECO:0000256" key="2">
    <source>
        <dbReference type="RuleBase" id="RU004508"/>
    </source>
</evidence>
<dbReference type="EMBL" id="FMZE01000003">
    <property type="protein sequence ID" value="SDC66771.1"/>
    <property type="molecule type" value="Genomic_DNA"/>
</dbReference>